<gene>
    <name evidence="2" type="ORF">OESDEN_08793</name>
</gene>
<dbReference type="EMBL" id="KN552141">
    <property type="protein sequence ID" value="KHJ91347.1"/>
    <property type="molecule type" value="Genomic_DNA"/>
</dbReference>
<name>A0A0B1T6B3_OESDE</name>
<dbReference type="AlphaFoldDB" id="A0A0B1T6B3"/>
<keyword evidence="3" id="KW-1185">Reference proteome</keyword>
<sequence length="173" mass="19848">MTIASIISSSREREGPTSSKRSSYELKFKAEVTAYAEQHTKLKPAKDKKVPRSCVKDWTKQEAQLEAQSPLNDKDFDEKLISWIRQQRLKKLRVSRTMARKQALVFSNEAFKARQKEPEEYTGGSDSTLVIILLHFRSQSRLPHTAVMLTAWSDGFKCRPYLSSATTAQLRRP</sequence>
<organism evidence="2 3">
    <name type="scientific">Oesophagostomum dentatum</name>
    <name type="common">Nodular worm</name>
    <dbReference type="NCBI Taxonomy" id="61180"/>
    <lineage>
        <taxon>Eukaryota</taxon>
        <taxon>Metazoa</taxon>
        <taxon>Ecdysozoa</taxon>
        <taxon>Nematoda</taxon>
        <taxon>Chromadorea</taxon>
        <taxon>Rhabditida</taxon>
        <taxon>Rhabditina</taxon>
        <taxon>Rhabditomorpha</taxon>
        <taxon>Strongyloidea</taxon>
        <taxon>Strongylidae</taxon>
        <taxon>Oesophagostomum</taxon>
    </lineage>
</organism>
<proteinExistence type="predicted"/>
<protein>
    <recommendedName>
        <fullName evidence="4">Brinker DNA-binding domain-containing protein</fullName>
    </recommendedName>
</protein>
<evidence type="ECO:0008006" key="4">
    <source>
        <dbReference type="Google" id="ProtNLM"/>
    </source>
</evidence>
<evidence type="ECO:0000313" key="2">
    <source>
        <dbReference type="EMBL" id="KHJ91347.1"/>
    </source>
</evidence>
<reference evidence="2 3" key="1">
    <citation type="submission" date="2014-03" db="EMBL/GenBank/DDBJ databases">
        <title>Draft genome of the hookworm Oesophagostomum dentatum.</title>
        <authorList>
            <person name="Mitreva M."/>
        </authorList>
    </citation>
    <scope>NUCLEOTIDE SEQUENCE [LARGE SCALE GENOMIC DNA]</scope>
    <source>
        <strain evidence="2 3">OD-Hann</strain>
    </source>
</reference>
<dbReference type="Proteomes" id="UP000053660">
    <property type="component" value="Unassembled WGS sequence"/>
</dbReference>
<evidence type="ECO:0000256" key="1">
    <source>
        <dbReference type="SAM" id="MobiDB-lite"/>
    </source>
</evidence>
<feature type="region of interest" description="Disordered" evidence="1">
    <location>
        <begin position="1"/>
        <end position="22"/>
    </location>
</feature>
<accession>A0A0B1T6B3</accession>
<evidence type="ECO:0000313" key="3">
    <source>
        <dbReference type="Proteomes" id="UP000053660"/>
    </source>
</evidence>